<evidence type="ECO:0000256" key="1">
    <source>
        <dbReference type="ARBA" id="ARBA00022793"/>
    </source>
</evidence>
<sequence length="406" mass="43623">MELAGKKILLGVSGGIAAYKTPELVRRLRDRGADVRVMMTDAAREFITPLSLQAVSGHPVFSHLLDPAAEAAMGHIELAKWADLVIIAPATADIIARISHGMANDLVTTACLATASPVAIVPAMNQQMYRSPITQENIRKLETCGMVVWGPDSGSQACGDIGPGRMLDPADIVSHAIRQTISVTDLQHLKIMITAGPTREPLDPVRYLTNHSSGKMGFAIAEAAISRGASVTLVAGPVSLPTPAGVKRIDVSTALEMQQAVMSAVCEQHIFISSAAVADYRATTIASEKIKKQGSADDSLTLQLVKNPDIVAGVAALTENRPYVVGFAAETRNVEEYARQKRKRKQLDLICANDVSQAGQGFNSDNNALHLFWQEGDKVLPLSAKPLLGQQLLDEIVRLYDEKNRH</sequence>
<evidence type="ECO:0000256" key="2">
    <source>
        <dbReference type="ARBA" id="ARBA00023239"/>
    </source>
</evidence>
<dbReference type="GO" id="GO:0004633">
    <property type="term" value="F:phosphopantothenoylcysteine decarboxylase activity"/>
    <property type="evidence" value="ECO:0007669"/>
    <property type="project" value="UniProtKB-EC"/>
</dbReference>
<keyword evidence="8" id="KW-1185">Reference proteome</keyword>
<feature type="domain" description="Flavoprotein" evidence="5">
    <location>
        <begin position="6"/>
        <end position="178"/>
    </location>
</feature>
<comment type="cofactor">
    <cofactor evidence="3">
        <name>FMN</name>
        <dbReference type="ChEBI" id="CHEBI:58210"/>
    </cofactor>
    <text evidence="3">Binds 1 FMN per subunit.</text>
</comment>
<comment type="function">
    <text evidence="3">Catalyzes two sequential steps in the biosynthesis of coenzyme A. In the first step cysteine is conjugated to 4'-phosphopantothenate to form 4-phosphopantothenoylcysteine. In the second step the latter compound is decarboxylated to form 4'-phosphopantotheine.</text>
</comment>
<dbReference type="EC" id="6.3.2.5" evidence="3"/>
<keyword evidence="3" id="KW-0479">Metal-binding</keyword>
<feature type="binding site" evidence="3">
    <location>
        <position position="289"/>
    </location>
    <ligand>
        <name>CTP</name>
        <dbReference type="ChEBI" id="CHEBI:37563"/>
    </ligand>
</feature>
<keyword evidence="3 4" id="KW-0436">Ligase</keyword>
<feature type="region of interest" description="Phosphopantothenate--cysteine ligase" evidence="3">
    <location>
        <begin position="191"/>
        <end position="406"/>
    </location>
</feature>
<feature type="domain" description="DNA/pantothenate metabolism flavoprotein C-terminal" evidence="6">
    <location>
        <begin position="186"/>
        <end position="398"/>
    </location>
</feature>
<keyword evidence="3 4" id="KW-0285">Flavoprotein</keyword>
<dbReference type="HAMAP" id="MF_02225">
    <property type="entry name" value="CoaBC"/>
    <property type="match status" value="1"/>
</dbReference>
<feature type="binding site" evidence="3">
    <location>
        <position position="279"/>
    </location>
    <ligand>
        <name>CTP</name>
        <dbReference type="ChEBI" id="CHEBI:37563"/>
    </ligand>
</feature>
<accession>A0ABW1VNG0</accession>
<comment type="cofactor">
    <cofactor evidence="3">
        <name>Mg(2+)</name>
        <dbReference type="ChEBI" id="CHEBI:18420"/>
    </cofactor>
</comment>
<keyword evidence="3" id="KW-0511">Multifunctional enzyme</keyword>
<dbReference type="GO" id="GO:0004632">
    <property type="term" value="F:phosphopantothenate--cysteine ligase activity"/>
    <property type="evidence" value="ECO:0007669"/>
    <property type="project" value="UniProtKB-EC"/>
</dbReference>
<dbReference type="RefSeq" id="WP_212708037.1">
    <property type="nucleotide sequence ID" value="NZ_BAAAFW010000092.1"/>
</dbReference>
<dbReference type="InterPro" id="IPR036551">
    <property type="entry name" value="Flavin_trans-like"/>
</dbReference>
<dbReference type="SUPFAM" id="SSF102645">
    <property type="entry name" value="CoaB-like"/>
    <property type="match status" value="1"/>
</dbReference>
<evidence type="ECO:0000313" key="7">
    <source>
        <dbReference type="EMBL" id="MFC6362617.1"/>
    </source>
</evidence>
<keyword evidence="3" id="KW-0460">Magnesium</keyword>
<feature type="active site" description="Proton donor" evidence="3">
    <location>
        <position position="158"/>
    </location>
</feature>
<dbReference type="EC" id="4.1.1.36" evidence="3"/>
<dbReference type="Pfam" id="PF04127">
    <property type="entry name" value="DFP"/>
    <property type="match status" value="1"/>
</dbReference>
<feature type="binding site" evidence="3">
    <location>
        <position position="341"/>
    </location>
    <ligand>
        <name>CTP</name>
        <dbReference type="ChEBI" id="CHEBI:37563"/>
    </ligand>
</feature>
<dbReference type="Gene3D" id="3.40.50.10300">
    <property type="entry name" value="CoaB-like"/>
    <property type="match status" value="1"/>
</dbReference>
<dbReference type="SUPFAM" id="SSF52507">
    <property type="entry name" value="Homo-oligomeric flavin-containing Cys decarboxylases, HFCD"/>
    <property type="match status" value="1"/>
</dbReference>
<protein>
    <recommendedName>
        <fullName evidence="3">Coenzyme A biosynthesis bifunctional protein CoaBC</fullName>
    </recommendedName>
    <alternativeName>
        <fullName evidence="3">DNA/pantothenate metabolism flavoprotein</fullName>
    </alternativeName>
    <alternativeName>
        <fullName evidence="3">Phosphopantothenoylcysteine synthetase/decarboxylase</fullName>
        <shortName evidence="3">PPCS-PPCDC</shortName>
    </alternativeName>
    <domain>
        <recommendedName>
            <fullName evidence="3">Phosphopantothenoylcysteine decarboxylase</fullName>
            <shortName evidence="3">PPC decarboxylase</shortName>
            <shortName evidence="3">PPC-DC</shortName>
            <ecNumber evidence="3">4.1.1.36</ecNumber>
        </recommendedName>
        <alternativeName>
            <fullName evidence="3">CoaC</fullName>
        </alternativeName>
    </domain>
    <domain>
        <recommendedName>
            <fullName evidence="3">Phosphopantothenate--cysteine ligase</fullName>
            <ecNumber evidence="3">6.3.2.5</ecNumber>
        </recommendedName>
        <alternativeName>
            <fullName evidence="3">CoaB</fullName>
        </alternativeName>
        <alternativeName>
            <fullName evidence="3">Phosphopantothenoylcysteine synthetase</fullName>
            <shortName evidence="3">PPC synthetase</shortName>
            <shortName evidence="3">PPC-S</shortName>
        </alternativeName>
    </domain>
</protein>
<comment type="catalytic activity">
    <reaction evidence="3 4">
        <text>(R)-4'-phosphopantothenate + L-cysteine + CTP = N-[(R)-4-phosphopantothenoyl]-L-cysteine + CMP + diphosphate + H(+)</text>
        <dbReference type="Rhea" id="RHEA:19397"/>
        <dbReference type="ChEBI" id="CHEBI:10986"/>
        <dbReference type="ChEBI" id="CHEBI:15378"/>
        <dbReference type="ChEBI" id="CHEBI:33019"/>
        <dbReference type="ChEBI" id="CHEBI:35235"/>
        <dbReference type="ChEBI" id="CHEBI:37563"/>
        <dbReference type="ChEBI" id="CHEBI:59458"/>
        <dbReference type="ChEBI" id="CHEBI:60377"/>
        <dbReference type="EC" id="6.3.2.5"/>
    </reaction>
</comment>
<dbReference type="Pfam" id="PF02441">
    <property type="entry name" value="Flavoprotein"/>
    <property type="match status" value="1"/>
</dbReference>
<dbReference type="EMBL" id="JBHSUC010000013">
    <property type="protein sequence ID" value="MFC6362617.1"/>
    <property type="molecule type" value="Genomic_DNA"/>
</dbReference>
<feature type="region of interest" description="Phosphopantothenoylcysteine decarboxylase" evidence="3">
    <location>
        <begin position="1"/>
        <end position="190"/>
    </location>
</feature>
<reference evidence="8" key="1">
    <citation type="journal article" date="2019" name="Int. J. Syst. Evol. Microbiol.">
        <title>The Global Catalogue of Microorganisms (GCM) 10K type strain sequencing project: providing services to taxonomists for standard genome sequencing and annotation.</title>
        <authorList>
            <consortium name="The Broad Institute Genomics Platform"/>
            <consortium name="The Broad Institute Genome Sequencing Center for Infectious Disease"/>
            <person name="Wu L."/>
            <person name="Ma J."/>
        </authorList>
    </citation>
    <scope>NUCLEOTIDE SEQUENCE [LARGE SCALE GENOMIC DNA]</scope>
    <source>
        <strain evidence="8">CGMCC 4.1530</strain>
    </source>
</reference>
<dbReference type="NCBIfam" id="TIGR00521">
    <property type="entry name" value="coaBC_dfp"/>
    <property type="match status" value="1"/>
</dbReference>
<dbReference type="InterPro" id="IPR035929">
    <property type="entry name" value="CoaB-like_sf"/>
</dbReference>
<dbReference type="InterPro" id="IPR003382">
    <property type="entry name" value="Flavoprotein"/>
</dbReference>
<evidence type="ECO:0000313" key="8">
    <source>
        <dbReference type="Proteomes" id="UP001596215"/>
    </source>
</evidence>
<comment type="pathway">
    <text evidence="3 4">Cofactor biosynthesis; coenzyme A biosynthesis; CoA from (R)-pantothenate: step 3/5.</text>
</comment>
<dbReference type="PANTHER" id="PTHR14359">
    <property type="entry name" value="HOMO-OLIGOMERIC FLAVIN CONTAINING CYS DECARBOXYLASE FAMILY"/>
    <property type="match status" value="1"/>
</dbReference>
<comment type="pathway">
    <text evidence="3 4">Cofactor biosynthesis; coenzyme A biosynthesis; CoA from (R)-pantothenate: step 2/5.</text>
</comment>
<dbReference type="Gene3D" id="3.40.50.1950">
    <property type="entry name" value="Flavin prenyltransferase-like"/>
    <property type="match status" value="1"/>
</dbReference>
<keyword evidence="2 3" id="KW-0456">Lyase</keyword>
<keyword evidence="1 3" id="KW-0210">Decarboxylase</keyword>
<feature type="binding site" evidence="3">
    <location>
        <begin position="308"/>
        <end position="311"/>
    </location>
    <ligand>
        <name>CTP</name>
        <dbReference type="ChEBI" id="CHEBI:37563"/>
    </ligand>
</feature>
<dbReference type="Proteomes" id="UP001596215">
    <property type="component" value="Unassembled WGS sequence"/>
</dbReference>
<evidence type="ECO:0000259" key="5">
    <source>
        <dbReference type="Pfam" id="PF02441"/>
    </source>
</evidence>
<keyword evidence="3 4" id="KW-0288">FMN</keyword>
<comment type="function">
    <text evidence="4">Catalyzes two steps in the biosynthesis of coenzyme A. In the first step cysteine is conjugated to 4'-phosphopantothenate to form 4-phosphopantothenoylcysteine, in the latter compound is decarboxylated to form 4'-phosphopantotheine.</text>
</comment>
<name>A0ABW1VNG0_9GAMM</name>
<gene>
    <name evidence="3 7" type="primary">coaBC</name>
    <name evidence="7" type="ORF">ACFP73_11020</name>
</gene>
<evidence type="ECO:0000256" key="4">
    <source>
        <dbReference type="RuleBase" id="RU364078"/>
    </source>
</evidence>
<dbReference type="InterPro" id="IPR005252">
    <property type="entry name" value="CoaBC"/>
</dbReference>
<comment type="similarity">
    <text evidence="3 4">In the N-terminal section; belongs to the HFCD (homo-oligomeric flavin containing Cys decarboxylase) superfamily.</text>
</comment>
<dbReference type="PANTHER" id="PTHR14359:SF6">
    <property type="entry name" value="PHOSPHOPANTOTHENOYLCYSTEINE DECARBOXYLASE"/>
    <property type="match status" value="1"/>
</dbReference>
<evidence type="ECO:0000259" key="6">
    <source>
        <dbReference type="Pfam" id="PF04127"/>
    </source>
</evidence>
<comment type="similarity">
    <text evidence="3 4">In the C-terminal section; belongs to the PPC synthetase family.</text>
</comment>
<feature type="binding site" evidence="3">
    <location>
        <position position="327"/>
    </location>
    <ligand>
        <name>CTP</name>
        <dbReference type="ChEBI" id="CHEBI:37563"/>
    </ligand>
</feature>
<comment type="catalytic activity">
    <reaction evidence="3 4">
        <text>N-[(R)-4-phosphopantothenoyl]-L-cysteine + H(+) = (R)-4'-phosphopantetheine + CO2</text>
        <dbReference type="Rhea" id="RHEA:16793"/>
        <dbReference type="ChEBI" id="CHEBI:15378"/>
        <dbReference type="ChEBI" id="CHEBI:16526"/>
        <dbReference type="ChEBI" id="CHEBI:59458"/>
        <dbReference type="ChEBI" id="CHEBI:61723"/>
        <dbReference type="EC" id="4.1.1.36"/>
    </reaction>
</comment>
<comment type="caution">
    <text evidence="3">Lacks conserved residue(s) required for the propagation of feature annotation.</text>
</comment>
<feature type="binding site" evidence="3">
    <location>
        <position position="345"/>
    </location>
    <ligand>
        <name>CTP</name>
        <dbReference type="ChEBI" id="CHEBI:37563"/>
    </ligand>
</feature>
<proteinExistence type="inferred from homology"/>
<dbReference type="InterPro" id="IPR007085">
    <property type="entry name" value="DNA/pantothenate-metab_flavo_C"/>
</dbReference>
<organism evidence="7 8">
    <name type="scientific">Tatumella punctata</name>
    <dbReference type="NCBI Taxonomy" id="399969"/>
    <lineage>
        <taxon>Bacteria</taxon>
        <taxon>Pseudomonadati</taxon>
        <taxon>Pseudomonadota</taxon>
        <taxon>Gammaproteobacteria</taxon>
        <taxon>Enterobacterales</taxon>
        <taxon>Erwiniaceae</taxon>
        <taxon>Tatumella</taxon>
    </lineage>
</organism>
<evidence type="ECO:0000256" key="3">
    <source>
        <dbReference type="HAMAP-Rule" id="MF_02225"/>
    </source>
</evidence>
<comment type="caution">
    <text evidence="7">The sequence shown here is derived from an EMBL/GenBank/DDBJ whole genome shotgun (WGS) entry which is preliminary data.</text>
</comment>